<dbReference type="EMBL" id="AWUE01011844">
    <property type="protein sequence ID" value="OMP10419.1"/>
    <property type="molecule type" value="Genomic_DNA"/>
</dbReference>
<comment type="caution">
    <text evidence="1">The sequence shown here is derived from an EMBL/GenBank/DDBJ whole genome shotgun (WGS) entry which is preliminary data.</text>
</comment>
<dbReference type="Proteomes" id="UP000187203">
    <property type="component" value="Unassembled WGS sequence"/>
</dbReference>
<proteinExistence type="predicted"/>
<evidence type="ECO:0000313" key="2">
    <source>
        <dbReference type="Proteomes" id="UP000187203"/>
    </source>
</evidence>
<protein>
    <submittedName>
        <fullName evidence="1">Uncharacterized protein</fullName>
    </submittedName>
</protein>
<name>A0A1R3KTR1_9ROSI</name>
<organism evidence="1 2">
    <name type="scientific">Corchorus olitorius</name>
    <dbReference type="NCBI Taxonomy" id="93759"/>
    <lineage>
        <taxon>Eukaryota</taxon>
        <taxon>Viridiplantae</taxon>
        <taxon>Streptophyta</taxon>
        <taxon>Embryophyta</taxon>
        <taxon>Tracheophyta</taxon>
        <taxon>Spermatophyta</taxon>
        <taxon>Magnoliopsida</taxon>
        <taxon>eudicotyledons</taxon>
        <taxon>Gunneridae</taxon>
        <taxon>Pentapetalae</taxon>
        <taxon>rosids</taxon>
        <taxon>malvids</taxon>
        <taxon>Malvales</taxon>
        <taxon>Malvaceae</taxon>
        <taxon>Grewioideae</taxon>
        <taxon>Apeibeae</taxon>
        <taxon>Corchorus</taxon>
    </lineage>
</organism>
<keyword evidence="2" id="KW-1185">Reference proteome</keyword>
<evidence type="ECO:0000313" key="1">
    <source>
        <dbReference type="EMBL" id="OMP10419.1"/>
    </source>
</evidence>
<gene>
    <name evidence="1" type="ORF">COLO4_04527</name>
</gene>
<sequence length="58" mass="6454">MGEQLFLPVLFVFDPFPTSICSSRDFPFLGVHQLTWTNRGASNCFKDQSNATKMGGLV</sequence>
<accession>A0A1R3KTR1</accession>
<dbReference type="AlphaFoldDB" id="A0A1R3KTR1"/>
<reference evidence="2" key="1">
    <citation type="submission" date="2013-09" db="EMBL/GenBank/DDBJ databases">
        <title>Corchorus olitorius genome sequencing.</title>
        <authorList>
            <person name="Alam M."/>
            <person name="Haque M.S."/>
            <person name="Islam M.S."/>
            <person name="Emdad E.M."/>
            <person name="Islam M.M."/>
            <person name="Ahmed B."/>
            <person name="Halim A."/>
            <person name="Hossen Q.M.M."/>
            <person name="Hossain M.Z."/>
            <person name="Ahmed R."/>
            <person name="Khan M.M."/>
            <person name="Islam R."/>
            <person name="Rashid M.M."/>
            <person name="Khan S.A."/>
            <person name="Rahman M.S."/>
            <person name="Alam M."/>
            <person name="Yahiya A.S."/>
            <person name="Khan M.S."/>
            <person name="Azam M.S."/>
            <person name="Haque T."/>
            <person name="Lashkar M.Z.H."/>
            <person name="Akhand A.I."/>
            <person name="Morshed G."/>
            <person name="Roy S."/>
            <person name="Uddin K.S."/>
            <person name="Rabeya T."/>
            <person name="Hossain A.S."/>
            <person name="Chowdhury A."/>
            <person name="Snigdha A.R."/>
            <person name="Mortoza M.S."/>
            <person name="Matin S.A."/>
            <person name="Hoque S.M.E."/>
            <person name="Islam M.K."/>
            <person name="Roy D.K."/>
            <person name="Haider R."/>
            <person name="Moosa M.M."/>
            <person name="Elias S.M."/>
            <person name="Hasan A.M."/>
            <person name="Jahan S."/>
            <person name="Shafiuddin M."/>
            <person name="Mahmood N."/>
            <person name="Shommy N.S."/>
        </authorList>
    </citation>
    <scope>NUCLEOTIDE SEQUENCE [LARGE SCALE GENOMIC DNA]</scope>
    <source>
        <strain evidence="2">cv. O-4</strain>
    </source>
</reference>